<feature type="non-terminal residue" evidence="2">
    <location>
        <position position="1"/>
    </location>
</feature>
<dbReference type="AlphaFoldDB" id="A0ABC8UV41"/>
<dbReference type="EMBL" id="CAUOFW020009153">
    <property type="protein sequence ID" value="CAK9184940.1"/>
    <property type="molecule type" value="Genomic_DNA"/>
</dbReference>
<gene>
    <name evidence="2" type="ORF">ILEXP_LOCUS55303</name>
</gene>
<evidence type="ECO:0000256" key="1">
    <source>
        <dbReference type="SAM" id="Phobius"/>
    </source>
</evidence>
<reference evidence="2 3" key="1">
    <citation type="submission" date="2024-02" db="EMBL/GenBank/DDBJ databases">
        <authorList>
            <person name="Vignale AGUSTIN F."/>
            <person name="Sosa J E."/>
            <person name="Modenutti C."/>
        </authorList>
    </citation>
    <scope>NUCLEOTIDE SEQUENCE [LARGE SCALE GENOMIC DNA]</scope>
</reference>
<comment type="caution">
    <text evidence="2">The sequence shown here is derived from an EMBL/GenBank/DDBJ whole genome shotgun (WGS) entry which is preliminary data.</text>
</comment>
<name>A0ABC8UV41_9AQUA</name>
<keyword evidence="1" id="KW-0812">Transmembrane</keyword>
<accession>A0ABC8UV41</accession>
<evidence type="ECO:0000313" key="3">
    <source>
        <dbReference type="Proteomes" id="UP001642360"/>
    </source>
</evidence>
<evidence type="ECO:0000313" key="2">
    <source>
        <dbReference type="EMBL" id="CAK9184940.1"/>
    </source>
</evidence>
<keyword evidence="1" id="KW-0472">Membrane</keyword>
<keyword evidence="1" id="KW-1133">Transmembrane helix</keyword>
<feature type="transmembrane region" description="Helical" evidence="1">
    <location>
        <begin position="6"/>
        <end position="21"/>
    </location>
</feature>
<dbReference type="Proteomes" id="UP001642360">
    <property type="component" value="Unassembled WGS sequence"/>
</dbReference>
<protein>
    <submittedName>
        <fullName evidence="2">Uncharacterized protein</fullName>
    </submittedName>
</protein>
<keyword evidence="3" id="KW-1185">Reference proteome</keyword>
<organism evidence="2 3">
    <name type="scientific">Ilex paraguariensis</name>
    <name type="common">yerba mate</name>
    <dbReference type="NCBI Taxonomy" id="185542"/>
    <lineage>
        <taxon>Eukaryota</taxon>
        <taxon>Viridiplantae</taxon>
        <taxon>Streptophyta</taxon>
        <taxon>Embryophyta</taxon>
        <taxon>Tracheophyta</taxon>
        <taxon>Spermatophyta</taxon>
        <taxon>Magnoliopsida</taxon>
        <taxon>eudicotyledons</taxon>
        <taxon>Gunneridae</taxon>
        <taxon>Pentapetalae</taxon>
        <taxon>asterids</taxon>
        <taxon>campanulids</taxon>
        <taxon>Aquifoliales</taxon>
        <taxon>Aquifoliaceae</taxon>
        <taxon>Ilex</taxon>
    </lineage>
</organism>
<feature type="non-terminal residue" evidence="2">
    <location>
        <position position="52"/>
    </location>
</feature>
<proteinExistence type="predicted"/>
<sequence>AVVVVVFNVAVVIIVIHSIVGNNTPTQLLLWLGYSTTVIYNYLYLNGSLING</sequence>
<feature type="transmembrane region" description="Helical" evidence="1">
    <location>
        <begin position="28"/>
        <end position="45"/>
    </location>
</feature>